<feature type="transmembrane region" description="Helical" evidence="1">
    <location>
        <begin position="82"/>
        <end position="103"/>
    </location>
</feature>
<keyword evidence="1" id="KW-1133">Transmembrane helix</keyword>
<dbReference type="AlphaFoldDB" id="A0AAV3TDI0"/>
<keyword evidence="3" id="KW-1185">Reference proteome</keyword>
<protein>
    <recommendedName>
        <fullName evidence="4">DUF4333 domain-containing protein</fullName>
    </recommendedName>
</protein>
<dbReference type="RefSeq" id="WP_343774914.1">
    <property type="nucleotide sequence ID" value="NZ_BAAADV010000007.1"/>
</dbReference>
<keyword evidence="1" id="KW-0472">Membrane</keyword>
<evidence type="ECO:0000313" key="3">
    <source>
        <dbReference type="Proteomes" id="UP001500420"/>
    </source>
</evidence>
<sequence>MTDESTDAESARSDASASPIRAVTGLVGSAWSALKTVYYANSLSWRFLKSGTLLLFGFFLWAGANVLYSYNPDLAVLRYPMAYGFVLILYGPFHHLVVLPLAFRWRRDSGTRRTVGRKLPNAMLAVFLAVVLVLGTAPVGAMVVDFQSTLGSDGSDVSPDLICEGAETENGTEISCELSESEGVDRVVVTSGDTKLVDDADPPYEFTIRERELESVTGEKQFTVELEDEDGTMIRRYSRRLSMIEGA</sequence>
<proteinExistence type="predicted"/>
<organism evidence="2 3">
    <name type="scientific">Natronoarchaeum mannanilyticum</name>
    <dbReference type="NCBI Taxonomy" id="926360"/>
    <lineage>
        <taxon>Archaea</taxon>
        <taxon>Methanobacteriati</taxon>
        <taxon>Methanobacteriota</taxon>
        <taxon>Stenosarchaea group</taxon>
        <taxon>Halobacteria</taxon>
        <taxon>Halobacteriales</taxon>
        <taxon>Natronoarchaeaceae</taxon>
    </lineage>
</organism>
<comment type="caution">
    <text evidence="2">The sequence shown here is derived from an EMBL/GenBank/DDBJ whole genome shotgun (WGS) entry which is preliminary data.</text>
</comment>
<evidence type="ECO:0008006" key="4">
    <source>
        <dbReference type="Google" id="ProtNLM"/>
    </source>
</evidence>
<evidence type="ECO:0000256" key="1">
    <source>
        <dbReference type="SAM" id="Phobius"/>
    </source>
</evidence>
<gene>
    <name evidence="2" type="ORF">GCM10009020_30370</name>
</gene>
<dbReference type="EMBL" id="BAAADV010000007">
    <property type="protein sequence ID" value="GAA0679710.1"/>
    <property type="molecule type" value="Genomic_DNA"/>
</dbReference>
<accession>A0AAV3TDI0</accession>
<keyword evidence="1" id="KW-0812">Transmembrane</keyword>
<feature type="transmembrane region" description="Helical" evidence="1">
    <location>
        <begin position="124"/>
        <end position="144"/>
    </location>
</feature>
<name>A0AAV3TDI0_9EURY</name>
<feature type="transmembrane region" description="Helical" evidence="1">
    <location>
        <begin position="52"/>
        <end position="70"/>
    </location>
</feature>
<dbReference type="Proteomes" id="UP001500420">
    <property type="component" value="Unassembled WGS sequence"/>
</dbReference>
<reference evidence="2 3" key="1">
    <citation type="journal article" date="2019" name="Int. J. Syst. Evol. Microbiol.">
        <title>The Global Catalogue of Microorganisms (GCM) 10K type strain sequencing project: providing services to taxonomists for standard genome sequencing and annotation.</title>
        <authorList>
            <consortium name="The Broad Institute Genomics Platform"/>
            <consortium name="The Broad Institute Genome Sequencing Center for Infectious Disease"/>
            <person name="Wu L."/>
            <person name="Ma J."/>
        </authorList>
    </citation>
    <scope>NUCLEOTIDE SEQUENCE [LARGE SCALE GENOMIC DNA]</scope>
    <source>
        <strain evidence="2 3">JCM 16328</strain>
    </source>
</reference>
<evidence type="ECO:0000313" key="2">
    <source>
        <dbReference type="EMBL" id="GAA0679710.1"/>
    </source>
</evidence>